<reference evidence="3" key="1">
    <citation type="submission" date="2022-09" db="EMBL/GenBank/DDBJ databases">
        <title>Genome analysis and characterization of larvicidal activity of Brevibacillus strains.</title>
        <authorList>
            <person name="Patrusheva E.V."/>
            <person name="Izotova A.O."/>
            <person name="Toshchakov S.V."/>
            <person name="Sineoky S.P."/>
        </authorList>
    </citation>
    <scope>NUCLEOTIDE SEQUENCE</scope>
    <source>
        <strain evidence="3">VKPM_B-13247</strain>
    </source>
</reference>
<dbReference type="InterPro" id="IPR001387">
    <property type="entry name" value="Cro/C1-type_HTH"/>
</dbReference>
<gene>
    <name evidence="3" type="ORF">O0554_20090</name>
</gene>
<dbReference type="InterPro" id="IPR010982">
    <property type="entry name" value="Lambda_DNA-bd_dom_sf"/>
</dbReference>
<accession>A0AAP3DJF7</accession>
<evidence type="ECO:0000259" key="2">
    <source>
        <dbReference type="PROSITE" id="PS50943"/>
    </source>
</evidence>
<organism evidence="3 4">
    <name type="scientific">Brevibacillus laterosporus</name>
    <name type="common">Bacillus laterosporus</name>
    <dbReference type="NCBI Taxonomy" id="1465"/>
    <lineage>
        <taxon>Bacteria</taxon>
        <taxon>Bacillati</taxon>
        <taxon>Bacillota</taxon>
        <taxon>Bacilli</taxon>
        <taxon>Bacillales</taxon>
        <taxon>Paenibacillaceae</taxon>
        <taxon>Brevibacillus</taxon>
    </lineage>
</organism>
<dbReference type="SUPFAM" id="SSF47413">
    <property type="entry name" value="lambda repressor-like DNA-binding domains"/>
    <property type="match status" value="1"/>
</dbReference>
<proteinExistence type="predicted"/>
<dbReference type="SMART" id="SM00530">
    <property type="entry name" value="HTH_XRE"/>
    <property type="match status" value="1"/>
</dbReference>
<dbReference type="RefSeq" id="WP_258434419.1">
    <property type="nucleotide sequence ID" value="NZ_JANSGW010000031.1"/>
</dbReference>
<feature type="coiled-coil region" evidence="1">
    <location>
        <begin position="326"/>
        <end position="353"/>
    </location>
</feature>
<name>A0AAP3DJF7_BRELA</name>
<comment type="caution">
    <text evidence="3">The sequence shown here is derived from an EMBL/GenBank/DDBJ whole genome shotgun (WGS) entry which is preliminary data.</text>
</comment>
<evidence type="ECO:0000313" key="3">
    <source>
        <dbReference type="EMBL" id="MCZ0809173.1"/>
    </source>
</evidence>
<feature type="domain" description="HTH cro/C1-type" evidence="2">
    <location>
        <begin position="19"/>
        <end position="73"/>
    </location>
</feature>
<dbReference type="Proteomes" id="UP001077662">
    <property type="component" value="Unassembled WGS sequence"/>
</dbReference>
<dbReference type="Gene3D" id="1.10.260.40">
    <property type="entry name" value="lambda repressor-like DNA-binding domains"/>
    <property type="match status" value="1"/>
</dbReference>
<keyword evidence="1" id="KW-0175">Coiled coil</keyword>
<sequence length="447" mass="52755">MQVLEYNYQVAQIELRQRLQDALDEKEWKQKNLALATGLDSVLISKVMNNKRRLVLSQLDTITEALGLQKDTFYEYFIGECFNESGKMSPVKTAYFFASCIKVERYDITKRIIELIKDDTNKKRLLDNTFKMAEHIFSSDQRNYSLPLYDIVIANSSTRNERVAISYFRRFVIARDVDLTVSGYKSLHQLLEYLPLLPKEYKLEAYFKILTFYNTVEKWNELLKFSTELKALAMKEENKEYIAVALLYEFSSYKGMNDLINGVRVIREYGSYGDAMLAQINETLLLIEMGHVEFIEEHLNLISSDPQKLFAFLPVAIEVYLQKEMLQNIQVLLQKYKKEIEQLSCKTDKLSQKYKLRLFQALATYYLVKGETDLGFHYNVEALELALMFKNVERLKSIMLMHYEYNPSEEHKEKFINIMTRGNIQYEKNINIFTHDSVLLKFYRNEF</sequence>
<dbReference type="EMBL" id="JAPTNE010000031">
    <property type="protein sequence ID" value="MCZ0809173.1"/>
    <property type="molecule type" value="Genomic_DNA"/>
</dbReference>
<protein>
    <submittedName>
        <fullName evidence="3">XRE family transcriptional regulator</fullName>
    </submittedName>
</protein>
<dbReference type="GO" id="GO:0003677">
    <property type="term" value="F:DNA binding"/>
    <property type="evidence" value="ECO:0007669"/>
    <property type="project" value="InterPro"/>
</dbReference>
<dbReference type="CDD" id="cd00093">
    <property type="entry name" value="HTH_XRE"/>
    <property type="match status" value="1"/>
</dbReference>
<evidence type="ECO:0000313" key="4">
    <source>
        <dbReference type="Proteomes" id="UP001077662"/>
    </source>
</evidence>
<dbReference type="PROSITE" id="PS50943">
    <property type="entry name" value="HTH_CROC1"/>
    <property type="match status" value="1"/>
</dbReference>
<evidence type="ECO:0000256" key="1">
    <source>
        <dbReference type="SAM" id="Coils"/>
    </source>
</evidence>
<dbReference type="AlphaFoldDB" id="A0AAP3DJF7"/>